<evidence type="ECO:0000313" key="2">
    <source>
        <dbReference type="Proteomes" id="UP000237947"/>
    </source>
</evidence>
<dbReference type="Gene3D" id="3.40.50.300">
    <property type="entry name" value="P-loop containing nucleotide triphosphate hydrolases"/>
    <property type="match status" value="1"/>
</dbReference>
<organism evidence="1 2">
    <name type="scientific">Fastidiosipila sanguinis</name>
    <dbReference type="NCBI Taxonomy" id="236753"/>
    <lineage>
        <taxon>Bacteria</taxon>
        <taxon>Bacillati</taxon>
        <taxon>Bacillota</taxon>
        <taxon>Clostridia</taxon>
        <taxon>Eubacteriales</taxon>
        <taxon>Oscillospiraceae</taxon>
        <taxon>Fastidiosipila</taxon>
    </lineage>
</organism>
<name>A0A2S0KP29_9FIRM</name>
<evidence type="ECO:0008006" key="3">
    <source>
        <dbReference type="Google" id="ProtNLM"/>
    </source>
</evidence>
<dbReference type="EMBL" id="CP027226">
    <property type="protein sequence ID" value="AVM42790.1"/>
    <property type="molecule type" value="Genomic_DNA"/>
</dbReference>
<dbReference type="Gene3D" id="3.40.91.30">
    <property type="match status" value="1"/>
</dbReference>
<gene>
    <name evidence="1" type="ORF">C5Q98_06000</name>
</gene>
<sequence>MPVITITHLPGTLGEELAKRLSLKLGIPVYERVDMANLFLQDIATDYDLKLLDESPKNYQRNAKNGITFRDNILHGLNQLADKSNAIILGTVPALFLAQHPNAVHIHVTAPKDLRARRLTKTKKYNKEEIAQLMNSSDKNFKRYGKILFDEESKDPFLYHITINTGKVSVDAAVLMATELYNDSLAREYLYDSDSENRKIQHRQEESTLMKNPSEIAFAKVLDMYHIRWIYEPTTFELEQNSDGTVASAFSPDFYLPDYDIYLELTVMNPRYSTDKKRKIRRIKELYPDINIKLVQKKDFDHFIRSLNRASTVLLSHNDKKKFKDKIDEDLERAEGISNEF</sequence>
<evidence type="ECO:0000313" key="1">
    <source>
        <dbReference type="EMBL" id="AVM42790.1"/>
    </source>
</evidence>
<accession>A0A2S0KP29</accession>
<proteinExistence type="predicted"/>
<dbReference type="OrthoDB" id="163373at2"/>
<dbReference type="AlphaFoldDB" id="A0A2S0KP29"/>
<dbReference type="InterPro" id="IPR027417">
    <property type="entry name" value="P-loop_NTPase"/>
</dbReference>
<dbReference type="KEGG" id="fsa:C5Q98_06000"/>
<protein>
    <recommendedName>
        <fullName evidence="3">Cytidylate kinase-like family protein</fullName>
    </recommendedName>
</protein>
<reference evidence="2" key="1">
    <citation type="submission" date="2018-02" db="EMBL/GenBank/DDBJ databases">
        <authorList>
            <person name="Holder M.E."/>
            <person name="Ajami N.J."/>
            <person name="Petrosino J.F."/>
        </authorList>
    </citation>
    <scope>NUCLEOTIDE SEQUENCE [LARGE SCALE GENOMIC DNA]</scope>
    <source>
        <strain evidence="2">CCUG 47711</strain>
    </source>
</reference>
<dbReference type="Pfam" id="PF13189">
    <property type="entry name" value="Cytidylate_kin2"/>
    <property type="match status" value="1"/>
</dbReference>
<dbReference type="Proteomes" id="UP000237947">
    <property type="component" value="Chromosome"/>
</dbReference>
<keyword evidence="2" id="KW-1185">Reference proteome</keyword>
<dbReference type="RefSeq" id="WP_106012740.1">
    <property type="nucleotide sequence ID" value="NZ_CP027226.1"/>
</dbReference>